<dbReference type="OrthoDB" id="403309at2"/>
<accession>A0A328PIL2</accession>
<protein>
    <submittedName>
        <fullName evidence="1">Uncharacterized protein</fullName>
    </submittedName>
</protein>
<sequence length="115" mass="12575">MEKFLLKNGKEGDLYVGILCENTNVETDSGSLSYAWTGLFPSSLLASGDELAIGKKLDIKTKTVSKDEITTTTFESKVLKAPVAGTWKEKITNEGEFPITSISVSENTNIYLISY</sequence>
<dbReference type="Proteomes" id="UP000249762">
    <property type="component" value="Unassembled WGS sequence"/>
</dbReference>
<gene>
    <name evidence="1" type="ORF">DNK47_02470</name>
</gene>
<evidence type="ECO:0000313" key="2">
    <source>
        <dbReference type="Proteomes" id="UP000249762"/>
    </source>
</evidence>
<dbReference type="RefSeq" id="WP_112665635.1">
    <property type="nucleotide sequence ID" value="NZ_QKVO01000011.1"/>
</dbReference>
<name>A0A328PIL2_9MOLU</name>
<evidence type="ECO:0000313" key="1">
    <source>
        <dbReference type="EMBL" id="RAO94913.1"/>
    </source>
</evidence>
<proteinExistence type="predicted"/>
<keyword evidence="2" id="KW-1185">Reference proteome</keyword>
<comment type="caution">
    <text evidence="1">The sequence shown here is derived from an EMBL/GenBank/DDBJ whole genome shotgun (WGS) entry which is preliminary data.</text>
</comment>
<dbReference type="EMBL" id="QKVO01000011">
    <property type="protein sequence ID" value="RAO94913.1"/>
    <property type="molecule type" value="Genomic_DNA"/>
</dbReference>
<organism evidence="1 2">
    <name type="scientific">Mycoplasma wenyonii</name>
    <dbReference type="NCBI Taxonomy" id="65123"/>
    <lineage>
        <taxon>Bacteria</taxon>
        <taxon>Bacillati</taxon>
        <taxon>Mycoplasmatota</taxon>
        <taxon>Mollicutes</taxon>
        <taxon>Mycoplasmataceae</taxon>
        <taxon>Mycoplasma</taxon>
    </lineage>
</organism>
<reference evidence="2" key="1">
    <citation type="submission" date="2018-06" db="EMBL/GenBank/DDBJ databases">
        <authorList>
            <person name="Martinez Ocampo F."/>
            <person name="Quiroz Castaneda R.E."/>
            <person name="Rojas Lopez X."/>
        </authorList>
    </citation>
    <scope>NUCLEOTIDE SEQUENCE [LARGE SCALE GENOMIC DNA]</scope>
    <source>
        <strain evidence="2">INIFAP02</strain>
    </source>
</reference>
<dbReference type="AlphaFoldDB" id="A0A328PIL2"/>